<evidence type="ECO:0000256" key="13">
    <source>
        <dbReference type="ARBA" id="ARBA00023224"/>
    </source>
</evidence>
<keyword evidence="11" id="KW-0675">Receptor</keyword>
<dbReference type="InterPro" id="IPR001611">
    <property type="entry name" value="Leu-rich_rpt"/>
</dbReference>
<gene>
    <name evidence="17" type="primary">LGR6</name>
</gene>
<keyword evidence="8" id="KW-0297">G-protein coupled receptor</keyword>
<keyword evidence="4 14" id="KW-0812">Transmembrane</keyword>
<dbReference type="GeneTree" id="ENSGT00940000159939"/>
<dbReference type="Proteomes" id="UP000472266">
    <property type="component" value="Unplaced"/>
</dbReference>
<keyword evidence="3" id="KW-0433">Leucine-rich repeat</keyword>
<dbReference type="SMART" id="SM00013">
    <property type="entry name" value="LRRNT"/>
    <property type="match status" value="1"/>
</dbReference>
<feature type="signal peptide" evidence="15">
    <location>
        <begin position="1"/>
        <end position="19"/>
    </location>
</feature>
<dbReference type="InterPro" id="IPR003591">
    <property type="entry name" value="Leu-rich_rpt_typical-subtyp"/>
</dbReference>
<keyword evidence="12" id="KW-0325">Glycoprotein</keyword>
<evidence type="ECO:0000256" key="10">
    <source>
        <dbReference type="ARBA" id="ARBA00023157"/>
    </source>
</evidence>
<dbReference type="InterPro" id="IPR032675">
    <property type="entry name" value="LRR_dom_sf"/>
</dbReference>
<dbReference type="AlphaFoldDB" id="A0A672UZS9"/>
<keyword evidence="7 14" id="KW-1133">Transmembrane helix</keyword>
<reference evidence="17" key="1">
    <citation type="submission" date="2025-08" db="UniProtKB">
        <authorList>
            <consortium name="Ensembl"/>
        </authorList>
    </citation>
    <scope>IDENTIFICATION</scope>
</reference>
<organism evidence="17 18">
    <name type="scientific">Strigops habroptila</name>
    <name type="common">Kakapo</name>
    <dbReference type="NCBI Taxonomy" id="2489341"/>
    <lineage>
        <taxon>Eukaryota</taxon>
        <taxon>Metazoa</taxon>
        <taxon>Chordata</taxon>
        <taxon>Craniata</taxon>
        <taxon>Vertebrata</taxon>
        <taxon>Euteleostomi</taxon>
        <taxon>Archelosauria</taxon>
        <taxon>Archosauria</taxon>
        <taxon>Dinosauria</taxon>
        <taxon>Saurischia</taxon>
        <taxon>Theropoda</taxon>
        <taxon>Coelurosauria</taxon>
        <taxon>Aves</taxon>
        <taxon>Neognathae</taxon>
        <taxon>Neoaves</taxon>
        <taxon>Telluraves</taxon>
        <taxon>Australaves</taxon>
        <taxon>Psittaciformes</taxon>
        <taxon>Psittacidae</taxon>
        <taxon>Strigops</taxon>
    </lineage>
</organism>
<keyword evidence="5 15" id="KW-0732">Signal</keyword>
<dbReference type="GO" id="GO:0016500">
    <property type="term" value="F:protein-hormone receptor activity"/>
    <property type="evidence" value="ECO:0007669"/>
    <property type="project" value="InterPro"/>
</dbReference>
<keyword evidence="18" id="KW-1185">Reference proteome</keyword>
<feature type="chain" id="PRO_5025687125" evidence="15">
    <location>
        <begin position="20"/>
        <end position="818"/>
    </location>
</feature>
<dbReference type="PROSITE" id="PS50262">
    <property type="entry name" value="G_PROTEIN_RECEP_F1_2"/>
    <property type="match status" value="1"/>
</dbReference>
<evidence type="ECO:0000259" key="16">
    <source>
        <dbReference type="PROSITE" id="PS50262"/>
    </source>
</evidence>
<evidence type="ECO:0000256" key="4">
    <source>
        <dbReference type="ARBA" id="ARBA00022692"/>
    </source>
</evidence>
<dbReference type="PROSITE" id="PS51450">
    <property type="entry name" value="LRR"/>
    <property type="match status" value="1"/>
</dbReference>
<feature type="transmembrane region" description="Helical" evidence="14">
    <location>
        <begin position="631"/>
        <end position="651"/>
    </location>
</feature>
<dbReference type="InterPro" id="IPR000372">
    <property type="entry name" value="LRRNT"/>
</dbReference>
<feature type="transmembrane region" description="Helical" evidence="14">
    <location>
        <begin position="584"/>
        <end position="610"/>
    </location>
</feature>
<dbReference type="SMART" id="SM00369">
    <property type="entry name" value="LRR_TYP"/>
    <property type="match status" value="5"/>
</dbReference>
<feature type="transmembrane region" description="Helical" evidence="14">
    <location>
        <begin position="663"/>
        <end position="686"/>
    </location>
</feature>
<evidence type="ECO:0000256" key="8">
    <source>
        <dbReference type="ARBA" id="ARBA00023040"/>
    </source>
</evidence>
<evidence type="ECO:0000256" key="1">
    <source>
        <dbReference type="ARBA" id="ARBA00004651"/>
    </source>
</evidence>
<dbReference type="FunFam" id="1.20.1070.10:FF:000028">
    <property type="entry name" value="leucine-rich repeat-containing G-protein coupled receptor 4 isoform X1"/>
    <property type="match status" value="1"/>
</dbReference>
<feature type="domain" description="G-protein coupled receptors family 1 profile" evidence="16">
    <location>
        <begin position="435"/>
        <end position="683"/>
    </location>
</feature>
<sequence length="818" mass="89858">MDTLFFWGILLASSASVQAVPAEQGAAPSCPPHCHCEKDGIVLSVDCSELGLSEVPANLSPLTAYLDLSMNNISQLQPRTLPTLDPSLTYPHPVSFPLRRLDANLISVVPEKSFEGLLSLRHLWLDDNALTEIPVQALNHLPALQAMTLALNQIWHIPDYAFQNLSSLVVLHLHNNRIQSLGANGFDGLHSVSKAFSFINIEIFVSPNSGFHNNNIKAIPENAFVGNPLLQTIHFYDNPIQFVGQSAFQYLPKLHTLSLNGATDIREFPDLKGTTSLEQQNPDRGLPLCFAFIRDLTDNRLVTLPLDGLGGLTHLKLQGNPALSDSAFLLCRVLEVPYAYQCCAYGSCSSFFKMSNQWETEDMSPEEEDPHKRTMELFPDDLDTDDLQLDLEESKLHPTIQCTPSPGPFKPCDHLFESWIIRLGVWVIVLVSVLCNGLVILAVFASSSYLSPVKFIIGSIAGANMLTGIYCCMLALVDALTYGHFAKYGARWETGAGCRVTGFLSVFASEAAIFLLTLAAVQCSISASCVRGYGKSPSLGKVKAAAFCCLLLSSVAAVLPLFSIGEYGASPLCLPYPIPDGKPATLGFTVALVMTNMLCFLTITGTYIRLYCNLLKGEFSAVWDCAMVKHVAWLIFTNCLLYCPVAFLTFSSTLNLFLITPEVIKSILLVVLPLPACLNPLLYLLFNPHFRDDLRLLRRKGQDKGSYPKSCRVDDMDKSSYDSTQALVSFSDIDHIFETPDSLGVHPILDSYSFPSMTLVPCQQRVGTRGKERGFSEHCPCLNDSEVLITSESREPAGSSLRITFFPSPPTPPYMSHL</sequence>
<reference evidence="17" key="2">
    <citation type="submission" date="2025-09" db="UniProtKB">
        <authorList>
            <consortium name="Ensembl"/>
        </authorList>
    </citation>
    <scope>IDENTIFICATION</scope>
</reference>
<evidence type="ECO:0000256" key="5">
    <source>
        <dbReference type="ARBA" id="ARBA00022729"/>
    </source>
</evidence>
<comment type="subcellular location">
    <subcellularLocation>
        <location evidence="1">Cell membrane</location>
        <topology evidence="1">Multi-pass membrane protein</topology>
    </subcellularLocation>
</comment>
<evidence type="ECO:0000313" key="17">
    <source>
        <dbReference type="Ensembl" id="ENSSHBP00005019999.1"/>
    </source>
</evidence>
<keyword evidence="9 14" id="KW-0472">Membrane</keyword>
<dbReference type="PRINTS" id="PR00237">
    <property type="entry name" value="GPCRRHODOPSN"/>
</dbReference>
<evidence type="ECO:0000313" key="18">
    <source>
        <dbReference type="Proteomes" id="UP000472266"/>
    </source>
</evidence>
<dbReference type="Gene3D" id="3.80.10.10">
    <property type="entry name" value="Ribonuclease Inhibitor"/>
    <property type="match status" value="2"/>
</dbReference>
<dbReference type="GO" id="GO:0008528">
    <property type="term" value="F:G protein-coupled peptide receptor activity"/>
    <property type="evidence" value="ECO:0007669"/>
    <property type="project" value="TreeGrafter"/>
</dbReference>
<evidence type="ECO:0000256" key="9">
    <source>
        <dbReference type="ARBA" id="ARBA00023136"/>
    </source>
</evidence>
<dbReference type="Pfam" id="PF13855">
    <property type="entry name" value="LRR_8"/>
    <property type="match status" value="2"/>
</dbReference>
<dbReference type="GO" id="GO:0009755">
    <property type="term" value="P:hormone-mediated signaling pathway"/>
    <property type="evidence" value="ECO:0007669"/>
    <property type="project" value="TreeGrafter"/>
</dbReference>
<feature type="transmembrane region" description="Helical" evidence="14">
    <location>
        <begin position="455"/>
        <end position="477"/>
    </location>
</feature>
<protein>
    <submittedName>
        <fullName evidence="17">Leucine rich repeat containing G protein-coupled receptor 6</fullName>
    </submittedName>
</protein>
<name>A0A672UZS9_STRHB</name>
<dbReference type="Gene3D" id="1.20.1070.10">
    <property type="entry name" value="Rhodopsin 7-helix transmembrane proteins"/>
    <property type="match status" value="1"/>
</dbReference>
<evidence type="ECO:0000256" key="7">
    <source>
        <dbReference type="ARBA" id="ARBA00022989"/>
    </source>
</evidence>
<dbReference type="GO" id="GO:0005886">
    <property type="term" value="C:plasma membrane"/>
    <property type="evidence" value="ECO:0007669"/>
    <property type="project" value="UniProtKB-SubCell"/>
</dbReference>
<evidence type="ECO:0000256" key="3">
    <source>
        <dbReference type="ARBA" id="ARBA00022614"/>
    </source>
</evidence>
<evidence type="ECO:0000256" key="15">
    <source>
        <dbReference type="SAM" id="SignalP"/>
    </source>
</evidence>
<evidence type="ECO:0000256" key="12">
    <source>
        <dbReference type="ARBA" id="ARBA00023180"/>
    </source>
</evidence>
<evidence type="ECO:0000256" key="11">
    <source>
        <dbReference type="ARBA" id="ARBA00023170"/>
    </source>
</evidence>
<keyword evidence="10" id="KW-1015">Disulfide bond</keyword>
<keyword evidence="6" id="KW-0677">Repeat</keyword>
<feature type="transmembrane region" description="Helical" evidence="14">
    <location>
        <begin position="542"/>
        <end position="564"/>
    </location>
</feature>
<dbReference type="InterPro" id="IPR017452">
    <property type="entry name" value="GPCR_Rhodpsn_7TM"/>
</dbReference>
<proteinExistence type="predicted"/>
<dbReference type="Ensembl" id="ENSSHBT00005023866.1">
    <property type="protein sequence ID" value="ENSSHBP00005019999.1"/>
    <property type="gene ID" value="ENSSHBG00005017078.1"/>
</dbReference>
<evidence type="ECO:0000256" key="14">
    <source>
        <dbReference type="SAM" id="Phobius"/>
    </source>
</evidence>
<feature type="transmembrane region" description="Helical" evidence="14">
    <location>
        <begin position="511"/>
        <end position="530"/>
    </location>
</feature>
<dbReference type="InterPro" id="IPR002131">
    <property type="entry name" value="Gphrmn_rcpt_fam"/>
</dbReference>
<evidence type="ECO:0000256" key="6">
    <source>
        <dbReference type="ARBA" id="ARBA00022737"/>
    </source>
</evidence>
<dbReference type="CDD" id="cd15362">
    <property type="entry name" value="7tmA_LGR6"/>
    <property type="match status" value="1"/>
</dbReference>
<keyword evidence="13" id="KW-0807">Transducer</keyword>
<feature type="transmembrane region" description="Helical" evidence="14">
    <location>
        <begin position="419"/>
        <end position="443"/>
    </location>
</feature>
<keyword evidence="2" id="KW-1003">Cell membrane</keyword>
<evidence type="ECO:0000256" key="2">
    <source>
        <dbReference type="ARBA" id="ARBA00022475"/>
    </source>
</evidence>
<dbReference type="Pfam" id="PF00001">
    <property type="entry name" value="7tm_1"/>
    <property type="match status" value="1"/>
</dbReference>
<dbReference type="GO" id="GO:0007189">
    <property type="term" value="P:adenylate cyclase-activating G protein-coupled receptor signaling pathway"/>
    <property type="evidence" value="ECO:0007669"/>
    <property type="project" value="TreeGrafter"/>
</dbReference>
<dbReference type="SUPFAM" id="SSF52058">
    <property type="entry name" value="L domain-like"/>
    <property type="match status" value="2"/>
</dbReference>
<dbReference type="SUPFAM" id="SSF81321">
    <property type="entry name" value="Family A G protein-coupled receptor-like"/>
    <property type="match status" value="1"/>
</dbReference>
<accession>A0A672UZS9</accession>
<dbReference type="InterPro" id="IPR000276">
    <property type="entry name" value="GPCR_Rhodpsn"/>
</dbReference>
<dbReference type="PANTHER" id="PTHR24372:SF73">
    <property type="entry name" value="LEUCINE RICH REPEAT CONTAINING G PROTEIN-COUPLED RECEPTOR 6"/>
    <property type="match status" value="1"/>
</dbReference>
<dbReference type="PANTHER" id="PTHR24372">
    <property type="entry name" value="GLYCOPROTEIN HORMONE RECEPTOR"/>
    <property type="match status" value="1"/>
</dbReference>
<dbReference type="PRINTS" id="PR00373">
    <property type="entry name" value="GLYCHORMONER"/>
</dbReference>